<dbReference type="OrthoDB" id="2593073at2759"/>
<keyword evidence="3" id="KW-0175">Coiled coil</keyword>
<feature type="compositionally biased region" description="Basic and acidic residues" evidence="4">
    <location>
        <begin position="1"/>
        <end position="14"/>
    </location>
</feature>
<keyword evidence="7" id="KW-1185">Reference proteome</keyword>
<name>A0A9W8A4N1_9FUNG</name>
<feature type="compositionally biased region" description="Low complexity" evidence="4">
    <location>
        <begin position="60"/>
        <end position="69"/>
    </location>
</feature>
<accession>A0A9W8A4N1</accession>
<sequence length="538" mass="59087">MSTTEITKRPHEASENDADLQAKRSTSSNIHDQEAQSPQAKNSHKKPGRKPLTTEATSKRTAQNRAAQRAFRERRQKYITELEEQVKAISDQQELTNRENKQLRALIQKLQHENSKLRNGKFTYSVDSASDTNVFSEILSNIDKYNNSTPTGFLDLSSIFALQQAAVGGVNANKGPNMQNSPVESIGTNSSQKQSPESKDQSPQSVPVRFNTPSNHSSPLSDTENQKPTIPLHEEKITSQEEPKEPTNTAEIKDYVDSKGITDNTAAVCPNIENNNNILNNKGNAQVPVSITNSASNTFSSDISQQLLSSLNSTIPPSSENFFAPLSNFATSPTTPGTELKTPNAPFSIDDLSTDIFTNYRDPQSSAGTSNNSGPLTDEFLSMLFPNTVDSDPVATGTTSLNNTVPSQSPVFDILKQLGGNNSSQQTPESVSSHTVPAECICESDACDCREVCPVHGNPKVNSPLVKETPKEMLGYVCTPSNRLNDSELDDLCSLMYKQAKCSEVQKRIQLERERLRLESELKLYQTKQKLAKEYGLP</sequence>
<dbReference type="SUPFAM" id="SSF57959">
    <property type="entry name" value="Leucine zipper domain"/>
    <property type="match status" value="1"/>
</dbReference>
<proteinExistence type="predicted"/>
<dbReference type="InterPro" id="IPR004827">
    <property type="entry name" value="bZIP"/>
</dbReference>
<keyword evidence="6" id="KW-0238">DNA-binding</keyword>
<dbReference type="Gene3D" id="1.20.5.170">
    <property type="match status" value="1"/>
</dbReference>
<evidence type="ECO:0000256" key="3">
    <source>
        <dbReference type="SAM" id="Coils"/>
    </source>
</evidence>
<evidence type="ECO:0000256" key="1">
    <source>
        <dbReference type="ARBA" id="ARBA00004123"/>
    </source>
</evidence>
<comment type="caution">
    <text evidence="6">The sequence shown here is derived from an EMBL/GenBank/DDBJ whole genome shotgun (WGS) entry which is preliminary data.</text>
</comment>
<evidence type="ECO:0000259" key="5">
    <source>
        <dbReference type="PROSITE" id="PS50217"/>
    </source>
</evidence>
<dbReference type="AlphaFoldDB" id="A0A9W8A4N1"/>
<feature type="region of interest" description="Disordered" evidence="4">
    <location>
        <begin position="1"/>
        <end position="73"/>
    </location>
</feature>
<dbReference type="PROSITE" id="PS50217">
    <property type="entry name" value="BZIP"/>
    <property type="match status" value="1"/>
</dbReference>
<feature type="compositionally biased region" description="Polar residues" evidence="4">
    <location>
        <begin position="23"/>
        <end position="41"/>
    </location>
</feature>
<dbReference type="CDD" id="cd14688">
    <property type="entry name" value="bZIP_YAP"/>
    <property type="match status" value="1"/>
</dbReference>
<dbReference type="PANTHER" id="PTHR40621:SF6">
    <property type="entry name" value="AP-1-LIKE TRANSCRIPTION FACTOR YAP1-RELATED"/>
    <property type="match status" value="1"/>
</dbReference>
<dbReference type="InterPro" id="IPR046347">
    <property type="entry name" value="bZIP_sf"/>
</dbReference>
<feature type="region of interest" description="Disordered" evidence="4">
    <location>
        <begin position="171"/>
        <end position="228"/>
    </location>
</feature>
<feature type="compositionally biased region" description="Polar residues" evidence="4">
    <location>
        <begin position="174"/>
        <end position="228"/>
    </location>
</feature>
<keyword evidence="2" id="KW-0539">Nucleus</keyword>
<evidence type="ECO:0000313" key="7">
    <source>
        <dbReference type="Proteomes" id="UP001150538"/>
    </source>
</evidence>
<evidence type="ECO:0000256" key="2">
    <source>
        <dbReference type="ARBA" id="ARBA00023242"/>
    </source>
</evidence>
<protein>
    <submittedName>
        <fullName evidence="6">DNA-binding transcription factor yap1</fullName>
    </submittedName>
</protein>
<dbReference type="Pfam" id="PF00170">
    <property type="entry name" value="bZIP_1"/>
    <property type="match status" value="1"/>
</dbReference>
<dbReference type="SMART" id="SM00338">
    <property type="entry name" value="BRLZ"/>
    <property type="match status" value="1"/>
</dbReference>
<dbReference type="GO" id="GO:0001228">
    <property type="term" value="F:DNA-binding transcription activator activity, RNA polymerase II-specific"/>
    <property type="evidence" value="ECO:0007669"/>
    <property type="project" value="TreeGrafter"/>
</dbReference>
<dbReference type="GO" id="GO:0090575">
    <property type="term" value="C:RNA polymerase II transcription regulator complex"/>
    <property type="evidence" value="ECO:0007669"/>
    <property type="project" value="TreeGrafter"/>
</dbReference>
<feature type="coiled-coil region" evidence="3">
    <location>
        <begin position="79"/>
        <end position="120"/>
    </location>
</feature>
<feature type="domain" description="BZIP" evidence="5">
    <location>
        <begin position="54"/>
        <end position="117"/>
    </location>
</feature>
<dbReference type="Proteomes" id="UP001150538">
    <property type="component" value="Unassembled WGS sequence"/>
</dbReference>
<evidence type="ECO:0000256" key="4">
    <source>
        <dbReference type="SAM" id="MobiDB-lite"/>
    </source>
</evidence>
<dbReference type="PROSITE" id="PS00036">
    <property type="entry name" value="BZIP_BASIC"/>
    <property type="match status" value="1"/>
</dbReference>
<evidence type="ECO:0000313" key="6">
    <source>
        <dbReference type="EMBL" id="KAJ1922339.1"/>
    </source>
</evidence>
<dbReference type="GO" id="GO:0000976">
    <property type="term" value="F:transcription cis-regulatory region binding"/>
    <property type="evidence" value="ECO:0007669"/>
    <property type="project" value="InterPro"/>
</dbReference>
<dbReference type="InterPro" id="IPR050936">
    <property type="entry name" value="AP-1-like"/>
</dbReference>
<dbReference type="EMBL" id="JANBPU010000001">
    <property type="protein sequence ID" value="KAJ1922339.1"/>
    <property type="molecule type" value="Genomic_DNA"/>
</dbReference>
<reference evidence="6" key="1">
    <citation type="submission" date="2022-07" db="EMBL/GenBank/DDBJ databases">
        <title>Phylogenomic reconstructions and comparative analyses of Kickxellomycotina fungi.</title>
        <authorList>
            <person name="Reynolds N.K."/>
            <person name="Stajich J.E."/>
            <person name="Barry K."/>
            <person name="Grigoriev I.V."/>
            <person name="Crous P."/>
            <person name="Smith M.E."/>
        </authorList>
    </citation>
    <scope>NUCLEOTIDE SEQUENCE</scope>
    <source>
        <strain evidence="6">NBRC 100468</strain>
    </source>
</reference>
<dbReference type="PANTHER" id="PTHR40621">
    <property type="entry name" value="TRANSCRIPTION FACTOR KAPC-RELATED"/>
    <property type="match status" value="1"/>
</dbReference>
<gene>
    <name evidence="6" type="primary">YAP1</name>
    <name evidence="6" type="ORF">H4219_000201</name>
</gene>
<organism evidence="6 7">
    <name type="scientific">Mycoemilia scoparia</name>
    <dbReference type="NCBI Taxonomy" id="417184"/>
    <lineage>
        <taxon>Eukaryota</taxon>
        <taxon>Fungi</taxon>
        <taxon>Fungi incertae sedis</taxon>
        <taxon>Zoopagomycota</taxon>
        <taxon>Kickxellomycotina</taxon>
        <taxon>Kickxellomycetes</taxon>
        <taxon>Kickxellales</taxon>
        <taxon>Kickxellaceae</taxon>
        <taxon>Mycoemilia</taxon>
    </lineage>
</organism>
<comment type="subcellular location">
    <subcellularLocation>
        <location evidence="1">Nucleus</location>
    </subcellularLocation>
</comment>